<name>A0A518EPR6_9BACT</name>
<sequence length="688" mass="73024">MDEGRKGRGSRFYALMTLWACLAACDGKDTRPGAASDDVAGRSSAAPDLAPLTARRDQVRDFEADLAAKRHPGDGGGSARVTAAPERVVAGGAGRWTIEYTVGERGIEPGGVITLMPEPFWGWSTPQAERREFPGYTEVTSKAQGDATFRTATYGGAEAGMFLVTVEGAALEPGDTVTLDYGAGPAGARADRYAGRGARLWLAVDSDGDGVRALVESSPSVDVEAREPARAVLLGPSIVRPGETARYSVSLLDEWANAAPKLDSGEPWITGAAISGYPVDWSGPESVEIGASGSADFEVRVGEARPGSVRLTATVALPDETAVEAEANPSWVDASAPLIFWADLHGHSGLSDGTGAVEDYFRYARDVARLDVIALTDHDHFGVAFLDARPEWWKRIESLNGEFHEPGRFVSILGYEWTSWIHGHRHVLYFDGSGEVLSSISREGQPSHDTPTKLWDALRGQQALTIAHHSSGNPIPVNWTFPPDPELEPVTEVVSVHGSSEARDAPHVVAGSRPGQFVRDQLERGYRLGFIGSGDSHDGHPGLPHLSPGYGWRPANTQRGELVGTGGLAAIRASELSGGAVYEALRARRTYATSGPRIAVRERAASGGTRIEAAGTAPFVKADLVLGPPGAGLRSLPLEQLSAASSARDVAVLIPENEAKAHAYVYLRFVQGDGGTAWYGPLWSATSF</sequence>
<evidence type="ECO:0000256" key="1">
    <source>
        <dbReference type="SAM" id="MobiDB-lite"/>
    </source>
</evidence>
<dbReference type="InterPro" id="IPR022028">
    <property type="entry name" value="DUF3604"/>
</dbReference>
<evidence type="ECO:0000313" key="3">
    <source>
        <dbReference type="Proteomes" id="UP000320390"/>
    </source>
</evidence>
<dbReference type="AlphaFoldDB" id="A0A518EPR6"/>
<dbReference type="Pfam" id="PF12228">
    <property type="entry name" value="DUF3604"/>
    <property type="match status" value="2"/>
</dbReference>
<dbReference type="OrthoDB" id="543560at2"/>
<feature type="region of interest" description="Disordered" evidence="1">
    <location>
        <begin position="32"/>
        <end position="54"/>
    </location>
</feature>
<dbReference type="Proteomes" id="UP000320390">
    <property type="component" value="Chromosome"/>
</dbReference>
<accession>A0A518EPR6</accession>
<reference evidence="2 3" key="1">
    <citation type="submission" date="2019-02" db="EMBL/GenBank/DDBJ databases">
        <title>Deep-cultivation of Planctomycetes and their phenomic and genomic characterization uncovers novel biology.</title>
        <authorList>
            <person name="Wiegand S."/>
            <person name="Jogler M."/>
            <person name="Boedeker C."/>
            <person name="Pinto D."/>
            <person name="Vollmers J."/>
            <person name="Rivas-Marin E."/>
            <person name="Kohn T."/>
            <person name="Peeters S.H."/>
            <person name="Heuer A."/>
            <person name="Rast P."/>
            <person name="Oberbeckmann S."/>
            <person name="Bunk B."/>
            <person name="Jeske O."/>
            <person name="Meyerdierks A."/>
            <person name="Storesund J.E."/>
            <person name="Kallscheuer N."/>
            <person name="Luecker S."/>
            <person name="Lage O.M."/>
            <person name="Pohl T."/>
            <person name="Merkel B.J."/>
            <person name="Hornburger P."/>
            <person name="Mueller R.-W."/>
            <person name="Bruemmer F."/>
            <person name="Labrenz M."/>
            <person name="Spormann A.M."/>
            <person name="Op den Camp H."/>
            <person name="Overmann J."/>
            <person name="Amann R."/>
            <person name="Jetten M.S.M."/>
            <person name="Mascher T."/>
            <person name="Medema M.H."/>
            <person name="Devos D.P."/>
            <person name="Kaster A.-K."/>
            <person name="Ovreas L."/>
            <person name="Rohde M."/>
            <person name="Galperin M.Y."/>
            <person name="Jogler C."/>
        </authorList>
    </citation>
    <scope>NUCLEOTIDE SEQUENCE [LARGE SCALE GENOMIC DNA]</scope>
    <source>
        <strain evidence="2 3">Poly30</strain>
    </source>
</reference>
<organism evidence="2 3">
    <name type="scientific">Saltatorellus ferox</name>
    <dbReference type="NCBI Taxonomy" id="2528018"/>
    <lineage>
        <taxon>Bacteria</taxon>
        <taxon>Pseudomonadati</taxon>
        <taxon>Planctomycetota</taxon>
        <taxon>Planctomycetia</taxon>
        <taxon>Planctomycetia incertae sedis</taxon>
        <taxon>Saltatorellus</taxon>
    </lineage>
</organism>
<dbReference type="Gene3D" id="3.20.20.140">
    <property type="entry name" value="Metal-dependent hydrolases"/>
    <property type="match status" value="1"/>
</dbReference>
<dbReference type="SUPFAM" id="SSF89550">
    <property type="entry name" value="PHP domain-like"/>
    <property type="match status" value="1"/>
</dbReference>
<dbReference type="InterPro" id="IPR016195">
    <property type="entry name" value="Pol/histidinol_Pase-like"/>
</dbReference>
<proteinExistence type="predicted"/>
<protein>
    <recommendedName>
        <fullName evidence="4">Polymerase/histidinol phosphatase N-terminal domain-containing protein</fullName>
    </recommendedName>
</protein>
<evidence type="ECO:0008006" key="4">
    <source>
        <dbReference type="Google" id="ProtNLM"/>
    </source>
</evidence>
<gene>
    <name evidence="2" type="ORF">Poly30_15870</name>
</gene>
<evidence type="ECO:0000313" key="2">
    <source>
        <dbReference type="EMBL" id="QDV06083.1"/>
    </source>
</evidence>
<dbReference type="RefSeq" id="WP_145195956.1">
    <property type="nucleotide sequence ID" value="NZ_CP036434.1"/>
</dbReference>
<dbReference type="EMBL" id="CP036434">
    <property type="protein sequence ID" value="QDV06083.1"/>
    <property type="molecule type" value="Genomic_DNA"/>
</dbReference>
<keyword evidence="3" id="KW-1185">Reference proteome</keyword>